<evidence type="ECO:0000313" key="3">
    <source>
        <dbReference type="EMBL" id="CAG9101417.1"/>
    </source>
</evidence>
<keyword evidence="2" id="KW-0732">Signal</keyword>
<feature type="region of interest" description="Disordered" evidence="1">
    <location>
        <begin position="291"/>
        <end position="327"/>
    </location>
</feature>
<feature type="chain" id="PRO_5035819987" evidence="2">
    <location>
        <begin position="18"/>
        <end position="476"/>
    </location>
</feature>
<accession>A0A8S4DQG9</accession>
<gene>
    <name evidence="3" type="ORF">PLXY2_LOCUS2438</name>
</gene>
<evidence type="ECO:0000256" key="1">
    <source>
        <dbReference type="SAM" id="MobiDB-lite"/>
    </source>
</evidence>
<protein>
    <submittedName>
        <fullName evidence="3">(diamondback moth) hypothetical protein</fullName>
    </submittedName>
</protein>
<keyword evidence="4" id="KW-1185">Reference proteome</keyword>
<evidence type="ECO:0000313" key="4">
    <source>
        <dbReference type="Proteomes" id="UP000653454"/>
    </source>
</evidence>
<name>A0A8S4DQG9_PLUXY</name>
<evidence type="ECO:0000256" key="2">
    <source>
        <dbReference type="SAM" id="SignalP"/>
    </source>
</evidence>
<feature type="compositionally biased region" description="Polar residues" evidence="1">
    <location>
        <begin position="365"/>
        <end position="383"/>
    </location>
</feature>
<dbReference type="AlphaFoldDB" id="A0A8S4DQG9"/>
<feature type="compositionally biased region" description="Polar residues" evidence="1">
    <location>
        <begin position="293"/>
        <end position="303"/>
    </location>
</feature>
<proteinExistence type="predicted"/>
<feature type="compositionally biased region" description="Low complexity" evidence="1">
    <location>
        <begin position="396"/>
        <end position="405"/>
    </location>
</feature>
<comment type="caution">
    <text evidence="3">The sequence shown here is derived from an EMBL/GenBank/DDBJ whole genome shotgun (WGS) entry which is preliminary data.</text>
</comment>
<feature type="signal peptide" evidence="2">
    <location>
        <begin position="1"/>
        <end position="17"/>
    </location>
</feature>
<organism evidence="3 4">
    <name type="scientific">Plutella xylostella</name>
    <name type="common">Diamondback moth</name>
    <name type="synonym">Plutella maculipennis</name>
    <dbReference type="NCBI Taxonomy" id="51655"/>
    <lineage>
        <taxon>Eukaryota</taxon>
        <taxon>Metazoa</taxon>
        <taxon>Ecdysozoa</taxon>
        <taxon>Arthropoda</taxon>
        <taxon>Hexapoda</taxon>
        <taxon>Insecta</taxon>
        <taxon>Pterygota</taxon>
        <taxon>Neoptera</taxon>
        <taxon>Endopterygota</taxon>
        <taxon>Lepidoptera</taxon>
        <taxon>Glossata</taxon>
        <taxon>Ditrysia</taxon>
        <taxon>Yponomeutoidea</taxon>
        <taxon>Plutellidae</taxon>
        <taxon>Plutella</taxon>
    </lineage>
</organism>
<reference evidence="3" key="1">
    <citation type="submission" date="2020-11" db="EMBL/GenBank/DDBJ databases">
        <authorList>
            <person name="Whiteford S."/>
        </authorList>
    </citation>
    <scope>NUCLEOTIDE SEQUENCE</scope>
</reference>
<feature type="region of interest" description="Disordered" evidence="1">
    <location>
        <begin position="355"/>
        <end position="405"/>
    </location>
</feature>
<dbReference type="Proteomes" id="UP000653454">
    <property type="component" value="Unassembled WGS sequence"/>
</dbReference>
<sequence>MKLLWCCFLAALALTQAAVDVEKTVKQVQSILQQHSQLPRLSRDEIIQLLHDIRAEDAKSASKEKSKETTEAYSTESKEFQYKSTEAYGKDSDNEVHSYVELIALEDVSTKDKYAGVSASTEPTAQTIKSSEPTVMVVLPYTPRDASSLQELYTKPPRFEVVPESQVTPEGSKKPTIAKTKFTSNEKIKETLTNNVKLAKKHQKQEIPSEFQKFLNTPGLAGNPGDYHFLLPLEGFKPLPTPKAVNGTVELPENILLTYDLVAHESEIVPESDRLSPSHVMYEPLKPEYPFELQSSPSESQHTVLPLDLPKKRLTKSTNNPDQLNYEPIDYDSVKVLPLQLGPKPEEQAEVVVFETDNSKRQAENETVTSENLTTTEEPSTSAGVEEKDLTTAAPVDSSGVGSDAGASIADLEESFGGAAPVEPGDSELPPPRKNGFYWMLDLNHFLEVGDGDTKVNIRLEPKLGDPQMFLPVNVP</sequence>
<dbReference type="EMBL" id="CAJHNJ030000006">
    <property type="protein sequence ID" value="CAG9101417.1"/>
    <property type="molecule type" value="Genomic_DNA"/>
</dbReference>